<accession>A0A9P4KI66</accession>
<evidence type="ECO:0000256" key="1">
    <source>
        <dbReference type="SAM" id="MobiDB-lite"/>
    </source>
</evidence>
<keyword evidence="2" id="KW-0472">Membrane</keyword>
<feature type="region of interest" description="Disordered" evidence="1">
    <location>
        <begin position="284"/>
        <end position="313"/>
    </location>
</feature>
<comment type="caution">
    <text evidence="4">The sequence shown here is derived from an EMBL/GenBank/DDBJ whole genome shotgun (WGS) entry which is preliminary data.</text>
</comment>
<evidence type="ECO:0000256" key="2">
    <source>
        <dbReference type="SAM" id="Phobius"/>
    </source>
</evidence>
<feature type="compositionally biased region" description="Polar residues" evidence="1">
    <location>
        <begin position="196"/>
        <end position="212"/>
    </location>
</feature>
<evidence type="ECO:0008006" key="6">
    <source>
        <dbReference type="Google" id="ProtNLM"/>
    </source>
</evidence>
<evidence type="ECO:0000313" key="4">
    <source>
        <dbReference type="EMBL" id="KAF2268308.1"/>
    </source>
</evidence>
<dbReference type="CDD" id="cd12087">
    <property type="entry name" value="TM_EGFR-like"/>
    <property type="match status" value="1"/>
</dbReference>
<dbReference type="Proteomes" id="UP000800093">
    <property type="component" value="Unassembled WGS sequence"/>
</dbReference>
<reference evidence="5" key="1">
    <citation type="journal article" date="2020" name="Stud. Mycol.">
        <title>101 Dothideomycetes genomes: A test case for predicting lifestyles and emergence of pathogens.</title>
        <authorList>
            <person name="Haridas S."/>
            <person name="Albert R."/>
            <person name="Binder M."/>
            <person name="Bloem J."/>
            <person name="LaButti K."/>
            <person name="Salamov A."/>
            <person name="Andreopoulos B."/>
            <person name="Baker S."/>
            <person name="Barry K."/>
            <person name="Bills G."/>
            <person name="Bluhm B."/>
            <person name="Cannon C."/>
            <person name="Castanera R."/>
            <person name="Culley D."/>
            <person name="Daum C."/>
            <person name="Ezra D."/>
            <person name="Gonzalez J."/>
            <person name="Henrissat B."/>
            <person name="Kuo A."/>
            <person name="Liang C."/>
            <person name="Lipzen A."/>
            <person name="Lutzoni F."/>
            <person name="Magnuson J."/>
            <person name="Mondo S."/>
            <person name="Nolan M."/>
            <person name="Ohm R."/>
            <person name="Pangilinan J."/>
            <person name="Park H.-J."/>
            <person name="Ramirez L."/>
            <person name="Alfaro M."/>
            <person name="Sun H."/>
            <person name="Tritt A."/>
            <person name="Yoshinaga Y."/>
            <person name="Zwiers L.-H."/>
            <person name="Turgeon B."/>
            <person name="Goodwin S."/>
            <person name="Spatafora J."/>
            <person name="Crous P."/>
            <person name="Grigoriev I."/>
        </authorList>
    </citation>
    <scope>NUCLEOTIDE SEQUENCE [LARGE SCALE GENOMIC DNA]</scope>
    <source>
        <strain evidence="5">CBS 304.66</strain>
    </source>
</reference>
<sequence>MTPDFLLICRRIALIAVLVRLSIAQDAKCYYPNGEEAPEKPCSTAEGSMCCPDKWECLDNGLCYYEPDDLHGRYSCTDQSWESLGCPSNLCTDVSGVGGEDIRQCSNHDDQWCCNADNVNVKCCDEWPEPRPFFDLAQGQAFATIGSDSTPSENPTVATITGLASGTGDGNSQQPSTPASSSLSQDGSSESPSPTPTDNTMSITSHRTSVSSGSGGPETVETETTYSTPTSTSTQVPSSDDSDSGNSNIGVIVGCAVGIPLAIALVGIVAWLLRKRRKQKNHPYAESAEGFANNGSSPEKGSPEFAGGAKLHKPGTSYYRNEASIPELGGQGVGPGRPISTIKGRAELDSGAGFAPGTTPHAPHLVGVGGGHTVSNSWGSAPPGYSPGMHGAQFAAHNQTPDQTGPHEMPVDLPVEAPTGGVVDNRAGTEGNATEGGRYIPYRPPESQQGPPLQNLPEMPELSAVTTPPESKK</sequence>
<feature type="compositionally biased region" description="Low complexity" evidence="1">
    <location>
        <begin position="217"/>
        <end position="239"/>
    </location>
</feature>
<gene>
    <name evidence="4" type="ORF">CC78DRAFT_530226</name>
</gene>
<feature type="region of interest" description="Disordered" evidence="1">
    <location>
        <begin position="355"/>
        <end position="473"/>
    </location>
</feature>
<evidence type="ECO:0000313" key="5">
    <source>
        <dbReference type="Proteomes" id="UP000800093"/>
    </source>
</evidence>
<keyword evidence="2" id="KW-1133">Transmembrane helix</keyword>
<evidence type="ECO:0000256" key="3">
    <source>
        <dbReference type="SAM" id="SignalP"/>
    </source>
</evidence>
<dbReference type="OrthoDB" id="5215637at2759"/>
<feature type="compositionally biased region" description="Polar residues" evidence="1">
    <location>
        <begin position="146"/>
        <end position="179"/>
    </location>
</feature>
<keyword evidence="2" id="KW-0812">Transmembrane</keyword>
<dbReference type="AlphaFoldDB" id="A0A9P4KI66"/>
<feature type="region of interest" description="Disordered" evidence="1">
    <location>
        <begin position="145"/>
        <end position="244"/>
    </location>
</feature>
<feature type="signal peptide" evidence="3">
    <location>
        <begin position="1"/>
        <end position="24"/>
    </location>
</feature>
<dbReference type="PANTHER" id="PTHR46155">
    <property type="entry name" value="BIFUNCTIONAL INHIBITOR/LIPID-TRANSFER PROTEIN/SEED STORAGE 2S ALBUMIN SUPERFAMILY PROTEIN"/>
    <property type="match status" value="1"/>
</dbReference>
<protein>
    <recommendedName>
        <fullName evidence="6">Mid2 domain-containing protein</fullName>
    </recommendedName>
</protein>
<proteinExistence type="predicted"/>
<keyword evidence="3" id="KW-0732">Signal</keyword>
<dbReference type="EMBL" id="ML986587">
    <property type="protein sequence ID" value="KAF2268308.1"/>
    <property type="molecule type" value="Genomic_DNA"/>
</dbReference>
<keyword evidence="5" id="KW-1185">Reference proteome</keyword>
<feature type="compositionally biased region" description="Low complexity" evidence="1">
    <location>
        <begin position="180"/>
        <end position="192"/>
    </location>
</feature>
<feature type="compositionally biased region" description="Polar residues" evidence="1">
    <location>
        <begin position="464"/>
        <end position="473"/>
    </location>
</feature>
<feature type="chain" id="PRO_5040296078" description="Mid2 domain-containing protein" evidence="3">
    <location>
        <begin position="25"/>
        <end position="473"/>
    </location>
</feature>
<organism evidence="4 5">
    <name type="scientific">Lojkania enalia</name>
    <dbReference type="NCBI Taxonomy" id="147567"/>
    <lineage>
        <taxon>Eukaryota</taxon>
        <taxon>Fungi</taxon>
        <taxon>Dikarya</taxon>
        <taxon>Ascomycota</taxon>
        <taxon>Pezizomycotina</taxon>
        <taxon>Dothideomycetes</taxon>
        <taxon>Pleosporomycetidae</taxon>
        <taxon>Pleosporales</taxon>
        <taxon>Pleosporales incertae sedis</taxon>
        <taxon>Lojkania</taxon>
    </lineage>
</organism>
<feature type="transmembrane region" description="Helical" evidence="2">
    <location>
        <begin position="249"/>
        <end position="273"/>
    </location>
</feature>
<name>A0A9P4KI66_9PLEO</name>